<accession>A0ABP0XKX1</accession>
<protein>
    <recommendedName>
        <fullName evidence="8">CASP-like protein</fullName>
    </recommendedName>
</protein>
<evidence type="ECO:0000256" key="7">
    <source>
        <dbReference type="ARBA" id="ARBA00023136"/>
    </source>
</evidence>
<evidence type="ECO:0000256" key="4">
    <source>
        <dbReference type="ARBA" id="ARBA00022475"/>
    </source>
</evidence>
<name>A0ABP0XKX1_9ROSI</name>
<comment type="caution">
    <text evidence="8">Lacks conserved residue(s) required for the propagation of feature annotation.</text>
</comment>
<dbReference type="PANTHER" id="PTHR33573:SF40">
    <property type="entry name" value="CASP-LIKE PROTEIN 4D2"/>
    <property type="match status" value="1"/>
</dbReference>
<evidence type="ECO:0000256" key="6">
    <source>
        <dbReference type="ARBA" id="ARBA00022989"/>
    </source>
</evidence>
<comment type="subcellular location">
    <subcellularLocation>
        <location evidence="1 8">Cell membrane</location>
        <topology evidence="1 8">Multi-pass membrane protein</topology>
    </subcellularLocation>
</comment>
<feature type="transmembrane region" description="Helical" evidence="8">
    <location>
        <begin position="35"/>
        <end position="56"/>
    </location>
</feature>
<dbReference type="Proteomes" id="UP001642487">
    <property type="component" value="Chromosome 1"/>
</dbReference>
<keyword evidence="5 8" id="KW-0812">Transmembrane</keyword>
<proteinExistence type="inferred from homology"/>
<keyword evidence="7 8" id="KW-0472">Membrane</keyword>
<evidence type="ECO:0000256" key="2">
    <source>
        <dbReference type="ARBA" id="ARBA00007651"/>
    </source>
</evidence>
<dbReference type="PANTHER" id="PTHR33573">
    <property type="entry name" value="CASP-LIKE PROTEIN 4A4"/>
    <property type="match status" value="1"/>
</dbReference>
<evidence type="ECO:0000313" key="11">
    <source>
        <dbReference type="Proteomes" id="UP001642487"/>
    </source>
</evidence>
<feature type="domain" description="Casparian strip membrane protein" evidence="9">
    <location>
        <begin position="5"/>
        <end position="85"/>
    </location>
</feature>
<comment type="similarity">
    <text evidence="2 8">Belongs to the Casparian strip membrane proteins (CASP) family.</text>
</comment>
<organism evidence="10 11">
    <name type="scientific">Citrullus colocynthis</name>
    <name type="common">colocynth</name>
    <dbReference type="NCBI Taxonomy" id="252529"/>
    <lineage>
        <taxon>Eukaryota</taxon>
        <taxon>Viridiplantae</taxon>
        <taxon>Streptophyta</taxon>
        <taxon>Embryophyta</taxon>
        <taxon>Tracheophyta</taxon>
        <taxon>Spermatophyta</taxon>
        <taxon>Magnoliopsida</taxon>
        <taxon>eudicotyledons</taxon>
        <taxon>Gunneridae</taxon>
        <taxon>Pentapetalae</taxon>
        <taxon>rosids</taxon>
        <taxon>fabids</taxon>
        <taxon>Cucurbitales</taxon>
        <taxon>Cucurbitaceae</taxon>
        <taxon>Benincaseae</taxon>
        <taxon>Citrullus</taxon>
    </lineage>
</organism>
<evidence type="ECO:0000256" key="3">
    <source>
        <dbReference type="ARBA" id="ARBA00011489"/>
    </source>
</evidence>
<keyword evidence="6 8" id="KW-1133">Transmembrane helix</keyword>
<feature type="transmembrane region" description="Helical" evidence="8">
    <location>
        <begin position="6"/>
        <end position="23"/>
    </location>
</feature>
<evidence type="ECO:0000256" key="8">
    <source>
        <dbReference type="RuleBase" id="RU361233"/>
    </source>
</evidence>
<evidence type="ECO:0000259" key="9">
    <source>
        <dbReference type="Pfam" id="PF04535"/>
    </source>
</evidence>
<sequence length="102" mass="10750">MATIVIGGAFNLLQIALALYRLLTKTDGSLLFDFYADKVLSYVLLAGTAAALGSSIDLKANFDFLASFFDHGNAAAALLLFAFFCSVVVSVLSSFALSNKAN</sequence>
<dbReference type="Pfam" id="PF04535">
    <property type="entry name" value="CASP_dom"/>
    <property type="match status" value="1"/>
</dbReference>
<evidence type="ECO:0000256" key="1">
    <source>
        <dbReference type="ARBA" id="ARBA00004651"/>
    </source>
</evidence>
<dbReference type="EMBL" id="OZ021735">
    <property type="protein sequence ID" value="CAK9308806.1"/>
    <property type="molecule type" value="Genomic_DNA"/>
</dbReference>
<evidence type="ECO:0000313" key="10">
    <source>
        <dbReference type="EMBL" id="CAK9308806.1"/>
    </source>
</evidence>
<keyword evidence="11" id="KW-1185">Reference proteome</keyword>
<feature type="transmembrane region" description="Helical" evidence="8">
    <location>
        <begin position="76"/>
        <end position="97"/>
    </location>
</feature>
<keyword evidence="4 8" id="KW-1003">Cell membrane</keyword>
<dbReference type="InterPro" id="IPR006702">
    <property type="entry name" value="CASP_dom"/>
</dbReference>
<evidence type="ECO:0000256" key="5">
    <source>
        <dbReference type="ARBA" id="ARBA00022692"/>
    </source>
</evidence>
<gene>
    <name evidence="10" type="ORF">CITCOLO1_LOCUS324</name>
</gene>
<comment type="subunit">
    <text evidence="3 8">Homodimer and heterodimers.</text>
</comment>
<reference evidence="10 11" key="1">
    <citation type="submission" date="2024-03" db="EMBL/GenBank/DDBJ databases">
        <authorList>
            <person name="Gkanogiannis A."/>
            <person name="Becerra Lopez-Lavalle L."/>
        </authorList>
    </citation>
    <scope>NUCLEOTIDE SEQUENCE [LARGE SCALE GENOMIC DNA]</scope>
</reference>